<dbReference type="EMBL" id="BARU01039880">
    <property type="protein sequence ID" value="GAH85956.1"/>
    <property type="molecule type" value="Genomic_DNA"/>
</dbReference>
<dbReference type="InterPro" id="IPR044127">
    <property type="entry name" value="eIF2g_dom_2"/>
</dbReference>
<name>X1IU75_9ZZZZ</name>
<evidence type="ECO:0000256" key="5">
    <source>
        <dbReference type="ARBA" id="ARBA00023134"/>
    </source>
</evidence>
<dbReference type="Gene3D" id="2.40.30.10">
    <property type="entry name" value="Translation factors"/>
    <property type="match status" value="2"/>
</dbReference>
<dbReference type="InterPro" id="IPR050543">
    <property type="entry name" value="eIF2G"/>
</dbReference>
<dbReference type="SUPFAM" id="SSF50465">
    <property type="entry name" value="EF-Tu/eEF-1alpha/eIF2-gamma C-terminal domain"/>
    <property type="match status" value="1"/>
</dbReference>
<evidence type="ECO:0000256" key="4">
    <source>
        <dbReference type="ARBA" id="ARBA00022917"/>
    </source>
</evidence>
<keyword evidence="2" id="KW-0547">Nucleotide-binding</keyword>
<dbReference type="InterPro" id="IPR015256">
    <property type="entry name" value="eIF2g_C"/>
</dbReference>
<sequence>TIAENAPIIPVSAQQGINTDKLLEELVKLEIPKKDLKSEPIFLVARSFDINKPGTTIDKLKGGVFGGILKKGKLTVGQQIEIKPGLNIKKPHGEMSYQTLVTKILSLYKGKESVKEVTPGASISIETALDPFLTKADSLTGCVVSTKGNLPEISYKIKIKSNLFKEVLGAKEHLKVEPIKTREMLMLSINTTISVGTVEKISDDEIELVLNIPVIVLKEDQVGIARNIDGHWRLIG</sequence>
<feature type="non-terminal residue" evidence="7">
    <location>
        <position position="236"/>
    </location>
</feature>
<feature type="non-terminal residue" evidence="7">
    <location>
        <position position="1"/>
    </location>
</feature>
<dbReference type="FunFam" id="2.40.30.10:FF:000009">
    <property type="entry name" value="Eukaryotic translation initiation factor 2 subunit gamma"/>
    <property type="match status" value="1"/>
</dbReference>
<dbReference type="GO" id="GO:0003743">
    <property type="term" value="F:translation initiation factor activity"/>
    <property type="evidence" value="ECO:0007669"/>
    <property type="project" value="UniProtKB-KW"/>
</dbReference>
<keyword evidence="5" id="KW-0342">GTP-binding</keyword>
<keyword evidence="4" id="KW-0648">Protein biosynthesis</keyword>
<keyword evidence="3" id="KW-0378">Hydrolase</keyword>
<evidence type="ECO:0000256" key="3">
    <source>
        <dbReference type="ARBA" id="ARBA00022801"/>
    </source>
</evidence>
<dbReference type="PANTHER" id="PTHR42854:SF3">
    <property type="entry name" value="EUKARYOTIC TRANSLATION INITIATION FACTOR 2 SUBUNIT 3-RELATED"/>
    <property type="match status" value="1"/>
</dbReference>
<dbReference type="GO" id="GO:0016787">
    <property type="term" value="F:hydrolase activity"/>
    <property type="evidence" value="ECO:0007669"/>
    <property type="project" value="UniProtKB-KW"/>
</dbReference>
<dbReference type="GO" id="GO:0000049">
    <property type="term" value="F:tRNA binding"/>
    <property type="evidence" value="ECO:0007669"/>
    <property type="project" value="InterPro"/>
</dbReference>
<gene>
    <name evidence="7" type="ORF">S03H2_61748</name>
</gene>
<dbReference type="InterPro" id="IPR009001">
    <property type="entry name" value="Transl_elong_EF1A/Init_IF2_C"/>
</dbReference>
<keyword evidence="1" id="KW-0396">Initiation factor</keyword>
<dbReference type="CDD" id="cd03688">
    <property type="entry name" value="eIF2_gamma_II"/>
    <property type="match status" value="1"/>
</dbReference>
<reference evidence="7" key="1">
    <citation type="journal article" date="2014" name="Front. Microbiol.">
        <title>High frequency of phylogenetically diverse reductive dehalogenase-homologous genes in deep subseafloor sedimentary metagenomes.</title>
        <authorList>
            <person name="Kawai M."/>
            <person name="Futagami T."/>
            <person name="Toyoda A."/>
            <person name="Takaki Y."/>
            <person name="Nishi S."/>
            <person name="Hori S."/>
            <person name="Arai W."/>
            <person name="Tsubouchi T."/>
            <person name="Morono Y."/>
            <person name="Uchiyama I."/>
            <person name="Ito T."/>
            <person name="Fujiyama A."/>
            <person name="Inagaki F."/>
            <person name="Takami H."/>
        </authorList>
    </citation>
    <scope>NUCLEOTIDE SEQUENCE</scope>
    <source>
        <strain evidence="7">Expedition CK06-06</strain>
    </source>
</reference>
<dbReference type="Pfam" id="PF09173">
    <property type="entry name" value="eIF2_C"/>
    <property type="match status" value="1"/>
</dbReference>
<dbReference type="SUPFAM" id="SSF50447">
    <property type="entry name" value="Translation proteins"/>
    <property type="match status" value="1"/>
</dbReference>
<organism evidence="7">
    <name type="scientific">marine sediment metagenome</name>
    <dbReference type="NCBI Taxonomy" id="412755"/>
    <lineage>
        <taxon>unclassified sequences</taxon>
        <taxon>metagenomes</taxon>
        <taxon>ecological metagenomes</taxon>
    </lineage>
</organism>
<dbReference type="GO" id="GO:0005829">
    <property type="term" value="C:cytosol"/>
    <property type="evidence" value="ECO:0007669"/>
    <property type="project" value="TreeGrafter"/>
</dbReference>
<comment type="caution">
    <text evidence="7">The sequence shown here is derived from an EMBL/GenBank/DDBJ whole genome shotgun (WGS) entry which is preliminary data.</text>
</comment>
<proteinExistence type="predicted"/>
<evidence type="ECO:0000256" key="2">
    <source>
        <dbReference type="ARBA" id="ARBA00022741"/>
    </source>
</evidence>
<evidence type="ECO:0000259" key="6">
    <source>
        <dbReference type="Pfam" id="PF09173"/>
    </source>
</evidence>
<protein>
    <recommendedName>
        <fullName evidence="6">Initiation factor eIF2 gamma C-terminal domain-containing protein</fullName>
    </recommendedName>
</protein>
<dbReference type="GO" id="GO:0001731">
    <property type="term" value="P:formation of translation preinitiation complex"/>
    <property type="evidence" value="ECO:0007669"/>
    <property type="project" value="TreeGrafter"/>
</dbReference>
<evidence type="ECO:0000313" key="7">
    <source>
        <dbReference type="EMBL" id="GAH85956.1"/>
    </source>
</evidence>
<dbReference type="AlphaFoldDB" id="X1IU75"/>
<dbReference type="InterPro" id="IPR009000">
    <property type="entry name" value="Transl_B-barrel_sf"/>
</dbReference>
<evidence type="ECO:0000256" key="1">
    <source>
        <dbReference type="ARBA" id="ARBA00022540"/>
    </source>
</evidence>
<dbReference type="PANTHER" id="PTHR42854">
    <property type="entry name" value="EUKARYOTIC TRANSLATION INITIATION FACTOR 2 SUBUNIT 3 FAMILY MEMBER"/>
    <property type="match status" value="1"/>
</dbReference>
<feature type="domain" description="Initiation factor eIF2 gamma C-terminal" evidence="6">
    <location>
        <begin position="156"/>
        <end position="236"/>
    </location>
</feature>
<accession>X1IU75</accession>
<dbReference type="GO" id="GO:0005525">
    <property type="term" value="F:GTP binding"/>
    <property type="evidence" value="ECO:0007669"/>
    <property type="project" value="UniProtKB-KW"/>
</dbReference>